<keyword evidence="1" id="KW-0472">Membrane</keyword>
<protein>
    <submittedName>
        <fullName evidence="2">Bm1122, isoform a</fullName>
    </submittedName>
</protein>
<reference evidence="2" key="1">
    <citation type="journal article" date="2007" name="Science">
        <title>Draft genome of the filarial nematode parasite Brugia malayi.</title>
        <authorList>
            <person name="Ghedin E."/>
            <person name="Wang S."/>
            <person name="Spiro D."/>
            <person name="Caler E."/>
            <person name="Zhao Q."/>
            <person name="Crabtree J."/>
            <person name="Allen J.E."/>
            <person name="Delcher A.L."/>
            <person name="Guiliano D.B."/>
            <person name="Miranda-Saavedra D."/>
            <person name="Angiuoli S.V."/>
            <person name="Creasy T."/>
            <person name="Amedeo P."/>
            <person name="Haas B."/>
            <person name="El-Sayed N.M."/>
            <person name="Wortman J.R."/>
            <person name="Feldblyum T."/>
            <person name="Tallon L."/>
            <person name="Schatz M."/>
            <person name="Shumway M."/>
            <person name="Koo H."/>
            <person name="Salzberg S.L."/>
            <person name="Schobel S."/>
            <person name="Pertea M."/>
            <person name="Pop M."/>
            <person name="White O."/>
            <person name="Barton G.J."/>
            <person name="Carlow C.K."/>
            <person name="Crawford M.J."/>
            <person name="Daub J."/>
            <person name="Dimmic M.W."/>
            <person name="Estes C.F."/>
            <person name="Foster J.M."/>
            <person name="Ganatra M."/>
            <person name="Gregory W.F."/>
            <person name="Johnson N.M."/>
            <person name="Jin J."/>
            <person name="Komuniecki R."/>
            <person name="Korf I."/>
            <person name="Kumar S."/>
            <person name="Laney S."/>
            <person name="Li B.W."/>
            <person name="Li W."/>
            <person name="Lindblom T.H."/>
            <person name="Lustigman S."/>
            <person name="Ma D."/>
            <person name="Maina C.V."/>
            <person name="Martin D.M."/>
            <person name="McCarter J.P."/>
            <person name="McReynolds L."/>
            <person name="Mitreva M."/>
            <person name="Nutman T.B."/>
            <person name="Parkinson J."/>
            <person name="Peregrin-Alvarez J.M."/>
            <person name="Poole C."/>
            <person name="Ren Q."/>
            <person name="Saunders L."/>
            <person name="Sluder A.E."/>
            <person name="Smith K."/>
            <person name="Stanke M."/>
            <person name="Unnasch T.R."/>
            <person name="Ware J."/>
            <person name="Wei A.D."/>
            <person name="Weil G."/>
            <person name="Williams D.J."/>
            <person name="Zhang Y."/>
            <person name="Williams S.A."/>
            <person name="Fraser-Liggett C."/>
            <person name="Slatko B."/>
            <person name="Blaxter M.L."/>
            <person name="Scott A.L."/>
        </authorList>
    </citation>
    <scope>NUCLEOTIDE SEQUENCE</scope>
    <source>
        <strain evidence="2">FR3</strain>
    </source>
</reference>
<gene>
    <name evidence="2" type="primary">Bm1122</name>
    <name evidence="2" type="ORF">BM_Bm1122</name>
</gene>
<evidence type="ECO:0000256" key="1">
    <source>
        <dbReference type="SAM" id="Phobius"/>
    </source>
</evidence>
<name>A0A1I9G6D7_BRUMA</name>
<reference evidence="2" key="2">
    <citation type="submission" date="2012-12" db="EMBL/GenBank/DDBJ databases">
        <authorList>
            <consortium name="WormBase Consortium"/>
            <person name="Ghedin E."/>
            <person name="Paulini M."/>
        </authorList>
    </citation>
    <scope>NUCLEOTIDE SEQUENCE</scope>
    <source>
        <strain evidence="2">FR3</strain>
    </source>
</reference>
<keyword evidence="1" id="KW-0812">Transmembrane</keyword>
<dbReference type="EMBL" id="LN856220">
    <property type="protein sequence ID" value="CDQ03322.1"/>
    <property type="molecule type" value="Genomic_DNA"/>
</dbReference>
<dbReference type="AlphaFoldDB" id="A0A1I9G6D7"/>
<accession>A0A1I9G6D7</accession>
<organism evidence="2">
    <name type="scientific">Brugia malayi</name>
    <name type="common">Filarial nematode worm</name>
    <dbReference type="NCBI Taxonomy" id="6279"/>
    <lineage>
        <taxon>Eukaryota</taxon>
        <taxon>Metazoa</taxon>
        <taxon>Ecdysozoa</taxon>
        <taxon>Nematoda</taxon>
        <taxon>Chromadorea</taxon>
        <taxon>Rhabditida</taxon>
        <taxon>Spirurina</taxon>
        <taxon>Spiruromorpha</taxon>
        <taxon>Filarioidea</taxon>
        <taxon>Onchocercidae</taxon>
        <taxon>Brugia</taxon>
    </lineage>
</organism>
<sequence length="133" mass="14850">MESIASLSIIIEIAFICLQICTFIEITMLLITTCCKKLSTQENNTVQELKPKVSKETIKSPAQRRAIAKIREGEMIPANQSETIDDAISNWGAVQKVERKLPLKKLNIALIHSPLTLPRCEVKLLIGSHKRGL</sequence>
<proteinExistence type="predicted"/>
<evidence type="ECO:0000313" key="2">
    <source>
        <dbReference type="EMBL" id="CDQ03322.1"/>
    </source>
</evidence>
<dbReference type="OMA" id="LITTCCK"/>
<feature type="transmembrane region" description="Helical" evidence="1">
    <location>
        <begin position="7"/>
        <end position="31"/>
    </location>
</feature>
<keyword evidence="1" id="KW-1133">Transmembrane helix</keyword>